<protein>
    <recommendedName>
        <fullName evidence="3">CCHC-type domain-containing protein</fullName>
    </recommendedName>
</protein>
<dbReference type="GO" id="GO:0008270">
    <property type="term" value="F:zinc ion binding"/>
    <property type="evidence" value="ECO:0007669"/>
    <property type="project" value="UniProtKB-KW"/>
</dbReference>
<feature type="non-terminal residue" evidence="4">
    <location>
        <position position="1"/>
    </location>
</feature>
<sequence>ITDDILEADLQNLLRGIPGIIEEGKPLRCTAIIDDRNADTIDGAKEWVAESLDQFVTEYLHTRAKLIAREIQLGKMVNLINEMAPDLQLKLQSKLDRRSVRFDDESNDEEPLAPRSRNDRAGTVDSTGSFRSRGDDKIKKFPDPLELTDGKKPTYKEWKNERAKTAYIKTRISGEAAEHMYPFLESEEDDFQSTFIRLANEARLSRDQWKEELHDRLYDSLRLTIAEAVGNDEISFQKYCMTEQTITVRKFTGNCFNCGKAGHRALECRGPKKTTEVKSV</sequence>
<evidence type="ECO:0000259" key="3">
    <source>
        <dbReference type="PROSITE" id="PS50158"/>
    </source>
</evidence>
<feature type="compositionally biased region" description="Basic and acidic residues" evidence="2">
    <location>
        <begin position="132"/>
        <end position="152"/>
    </location>
</feature>
<reference evidence="4" key="1">
    <citation type="journal article" date="2020" name="Stud. Mycol.">
        <title>101 Dothideomycetes genomes: a test case for predicting lifestyles and emergence of pathogens.</title>
        <authorList>
            <person name="Haridas S."/>
            <person name="Albert R."/>
            <person name="Binder M."/>
            <person name="Bloem J."/>
            <person name="Labutti K."/>
            <person name="Salamov A."/>
            <person name="Andreopoulos B."/>
            <person name="Baker S."/>
            <person name="Barry K."/>
            <person name="Bills G."/>
            <person name="Bluhm B."/>
            <person name="Cannon C."/>
            <person name="Castanera R."/>
            <person name="Culley D."/>
            <person name="Daum C."/>
            <person name="Ezra D."/>
            <person name="Gonzalez J."/>
            <person name="Henrissat B."/>
            <person name="Kuo A."/>
            <person name="Liang C."/>
            <person name="Lipzen A."/>
            <person name="Lutzoni F."/>
            <person name="Magnuson J."/>
            <person name="Mondo S."/>
            <person name="Nolan M."/>
            <person name="Ohm R."/>
            <person name="Pangilinan J."/>
            <person name="Park H.-J."/>
            <person name="Ramirez L."/>
            <person name="Alfaro M."/>
            <person name="Sun H."/>
            <person name="Tritt A."/>
            <person name="Yoshinaga Y."/>
            <person name="Zwiers L.-H."/>
            <person name="Turgeon B."/>
            <person name="Goodwin S."/>
            <person name="Spatafora J."/>
            <person name="Crous P."/>
            <person name="Grigoriev I."/>
        </authorList>
    </citation>
    <scope>NUCLEOTIDE SEQUENCE</scope>
    <source>
        <strain evidence="4">CBS 101060</strain>
    </source>
</reference>
<evidence type="ECO:0000313" key="5">
    <source>
        <dbReference type="Proteomes" id="UP000799429"/>
    </source>
</evidence>
<dbReference type="AlphaFoldDB" id="A0A9P4VM97"/>
<dbReference type="InterPro" id="IPR036875">
    <property type="entry name" value="Znf_CCHC_sf"/>
</dbReference>
<keyword evidence="1" id="KW-0862">Zinc</keyword>
<dbReference type="SMART" id="SM00343">
    <property type="entry name" value="ZnF_C2HC"/>
    <property type="match status" value="1"/>
</dbReference>
<dbReference type="Proteomes" id="UP000799429">
    <property type="component" value="Unassembled WGS sequence"/>
</dbReference>
<evidence type="ECO:0000313" key="4">
    <source>
        <dbReference type="EMBL" id="KAF2834447.1"/>
    </source>
</evidence>
<keyword evidence="5" id="KW-1185">Reference proteome</keyword>
<comment type="caution">
    <text evidence="4">The sequence shown here is derived from an EMBL/GenBank/DDBJ whole genome shotgun (WGS) entry which is preliminary data.</text>
</comment>
<dbReference type="PROSITE" id="PS50158">
    <property type="entry name" value="ZF_CCHC"/>
    <property type="match status" value="1"/>
</dbReference>
<organism evidence="4 5">
    <name type="scientific">Patellaria atrata CBS 101060</name>
    <dbReference type="NCBI Taxonomy" id="1346257"/>
    <lineage>
        <taxon>Eukaryota</taxon>
        <taxon>Fungi</taxon>
        <taxon>Dikarya</taxon>
        <taxon>Ascomycota</taxon>
        <taxon>Pezizomycotina</taxon>
        <taxon>Dothideomycetes</taxon>
        <taxon>Dothideomycetes incertae sedis</taxon>
        <taxon>Patellariales</taxon>
        <taxon>Patellariaceae</taxon>
        <taxon>Patellaria</taxon>
    </lineage>
</organism>
<gene>
    <name evidence="4" type="ORF">M501DRAFT_1001054</name>
</gene>
<feature type="domain" description="CCHC-type" evidence="3">
    <location>
        <begin position="255"/>
        <end position="269"/>
    </location>
</feature>
<dbReference type="GO" id="GO:0003676">
    <property type="term" value="F:nucleic acid binding"/>
    <property type="evidence" value="ECO:0007669"/>
    <property type="project" value="InterPro"/>
</dbReference>
<evidence type="ECO:0000256" key="1">
    <source>
        <dbReference type="PROSITE-ProRule" id="PRU00047"/>
    </source>
</evidence>
<dbReference type="OrthoDB" id="4365667at2759"/>
<feature type="region of interest" description="Disordered" evidence="2">
    <location>
        <begin position="100"/>
        <end position="152"/>
    </location>
</feature>
<dbReference type="SUPFAM" id="SSF57756">
    <property type="entry name" value="Retrovirus zinc finger-like domains"/>
    <property type="match status" value="1"/>
</dbReference>
<proteinExistence type="predicted"/>
<dbReference type="EMBL" id="MU006118">
    <property type="protein sequence ID" value="KAF2834447.1"/>
    <property type="molecule type" value="Genomic_DNA"/>
</dbReference>
<keyword evidence="1" id="KW-0863">Zinc-finger</keyword>
<keyword evidence="1" id="KW-0479">Metal-binding</keyword>
<evidence type="ECO:0000256" key="2">
    <source>
        <dbReference type="SAM" id="MobiDB-lite"/>
    </source>
</evidence>
<name>A0A9P4VM97_9PEZI</name>
<accession>A0A9P4VM97</accession>
<dbReference type="InterPro" id="IPR001878">
    <property type="entry name" value="Znf_CCHC"/>
</dbReference>